<keyword evidence="2" id="KW-1185">Reference proteome</keyword>
<organism evidence="1 2">
    <name type="scientific">Georgenia daeguensis</name>
    <dbReference type="NCBI Taxonomy" id="908355"/>
    <lineage>
        <taxon>Bacteria</taxon>
        <taxon>Bacillati</taxon>
        <taxon>Actinomycetota</taxon>
        <taxon>Actinomycetes</taxon>
        <taxon>Micrococcales</taxon>
        <taxon>Bogoriellaceae</taxon>
        <taxon>Georgenia</taxon>
    </lineage>
</organism>
<proteinExistence type="predicted"/>
<dbReference type="InterPro" id="IPR003462">
    <property type="entry name" value="ODC_Mu_crystall"/>
</dbReference>
<dbReference type="SUPFAM" id="SSF51735">
    <property type="entry name" value="NAD(P)-binding Rossmann-fold domains"/>
    <property type="match status" value="1"/>
</dbReference>
<dbReference type="PIRSF" id="PIRSF001439">
    <property type="entry name" value="CryM"/>
    <property type="match status" value="1"/>
</dbReference>
<dbReference type="PANTHER" id="PTHR13812">
    <property type="entry name" value="KETIMINE REDUCTASE MU-CRYSTALLIN"/>
    <property type="match status" value="1"/>
</dbReference>
<sequence length="330" mass="33859">MTTPAQGASRVAPATFAGMALFSAEDVARTTSTTAAVDALEAALLGGLDPERDAPRSRVTTATGELLIMPSTLGDLSGVKLLSSTPGNTDLPLIQGAYVLFEGPGQRPAAIVDGIALTNLRTPAVSALAVRHLAPAPSGPERLTVFGTGAQARGHVLALLETRAVAEVTLVGRTPDALESLADEVRAAGVTVSTCRLDVAAAAVEQADLICCCTASPTPLFDGSLVKDGAVVVAMGSHFPDEREVDDALVRRASVVVESRASTLREAGDVVIPLASGALREDELVTLHDVVTGRARLDAPGPRLFKGTGMPWEDLVVASAIYRAATARGA</sequence>
<accession>A0ABP8EU56</accession>
<dbReference type="PANTHER" id="PTHR13812:SF19">
    <property type="entry name" value="KETIMINE REDUCTASE MU-CRYSTALLIN"/>
    <property type="match status" value="1"/>
</dbReference>
<dbReference type="InterPro" id="IPR036291">
    <property type="entry name" value="NAD(P)-bd_dom_sf"/>
</dbReference>
<name>A0ABP8EU56_9MICO</name>
<protein>
    <submittedName>
        <fullName evidence="1">2,3-diaminopropionate biosynthesis protein SbnB</fullName>
    </submittedName>
</protein>
<comment type="caution">
    <text evidence="1">The sequence shown here is derived from an EMBL/GenBank/DDBJ whole genome shotgun (WGS) entry which is preliminary data.</text>
</comment>
<dbReference type="Pfam" id="PF02423">
    <property type="entry name" value="OCD_Mu_crystall"/>
    <property type="match status" value="1"/>
</dbReference>
<dbReference type="RefSeq" id="WP_345040255.1">
    <property type="nucleotide sequence ID" value="NZ_BAABBA010000008.1"/>
</dbReference>
<dbReference type="EMBL" id="BAABBA010000008">
    <property type="protein sequence ID" value="GAA4287508.1"/>
    <property type="molecule type" value="Genomic_DNA"/>
</dbReference>
<evidence type="ECO:0000313" key="1">
    <source>
        <dbReference type="EMBL" id="GAA4287508.1"/>
    </source>
</evidence>
<dbReference type="Gene3D" id="3.30.1780.10">
    <property type="entry name" value="ornithine cyclodeaminase, domain 1"/>
    <property type="match status" value="1"/>
</dbReference>
<evidence type="ECO:0000313" key="2">
    <source>
        <dbReference type="Proteomes" id="UP001499841"/>
    </source>
</evidence>
<dbReference type="Proteomes" id="UP001499841">
    <property type="component" value="Unassembled WGS sequence"/>
</dbReference>
<gene>
    <name evidence="1" type="primary">sbnB</name>
    <name evidence="1" type="ORF">GCM10022262_18670</name>
</gene>
<dbReference type="Gene3D" id="3.40.50.720">
    <property type="entry name" value="NAD(P)-binding Rossmann-like Domain"/>
    <property type="match status" value="1"/>
</dbReference>
<reference evidence="2" key="1">
    <citation type="journal article" date="2019" name="Int. J. Syst. Evol. Microbiol.">
        <title>The Global Catalogue of Microorganisms (GCM) 10K type strain sequencing project: providing services to taxonomists for standard genome sequencing and annotation.</title>
        <authorList>
            <consortium name="The Broad Institute Genomics Platform"/>
            <consortium name="The Broad Institute Genome Sequencing Center for Infectious Disease"/>
            <person name="Wu L."/>
            <person name="Ma J."/>
        </authorList>
    </citation>
    <scope>NUCLEOTIDE SEQUENCE [LARGE SCALE GENOMIC DNA]</scope>
    <source>
        <strain evidence="2">JCM 17459</strain>
    </source>
</reference>
<dbReference type="InterPro" id="IPR023401">
    <property type="entry name" value="ODC_N"/>
</dbReference>